<gene>
    <name evidence="2" type="ORF">FGL77_11270</name>
</gene>
<dbReference type="PANTHER" id="PTHR33627">
    <property type="entry name" value="TRANSPOSASE"/>
    <property type="match status" value="1"/>
</dbReference>
<protein>
    <submittedName>
        <fullName evidence="2">Transposase</fullName>
    </submittedName>
</protein>
<name>A0A5B8TIR9_9LACO</name>
<dbReference type="InterPro" id="IPR038721">
    <property type="entry name" value="IS701-like_DDE_dom"/>
</dbReference>
<sequence>MLKASKQKPYRGVSCLCLLYNTIQYNDTDIHHSFAHFSKLVHLSAILRRVNIHKSRGIKTERLFEWLLTTIFNRYSIFRVEKANDFSKRTVRNCLNDPHINWQRLVQLLAIHLIQYVQHFTDPRRRQALIIDDSLFKREFSRKTELLARVFDHDKQQYFKGFRTLTLGWSDGNTFLPLNFALMSSSHAKNRFGHLKSSDQRSLAAKRRTQATRKMTDVALELVDDAIKSGIKAKYVLFDSWYASPRMFAALLKRHCHGIGMLKKTKKVYFRYRGREMDIKTLYTNLRRSKWPIKDSYLYSPIVTFEVDGEKIPMKLVFVTKRGQADQYLVLATTMTDLRPEAIIQMYGRRWQIECYFKVAKQYLQFDQTQVQSYDGLCGHLAMVMLSYDVLALAQRENTDDRTLGDLFFDYGRPLPDIKLVSALNWLIQTITGLGEKLDMAVETLTIIFDEFIKALPNSLARLLGNAQ</sequence>
<feature type="domain" description="Transposase IS701-like DDE" evidence="1">
    <location>
        <begin position="86"/>
        <end position="275"/>
    </location>
</feature>
<dbReference type="AlphaFoldDB" id="A0A5B8TIR9"/>
<dbReference type="Proteomes" id="UP000321772">
    <property type="component" value="Chromosome"/>
</dbReference>
<dbReference type="SUPFAM" id="SSF53098">
    <property type="entry name" value="Ribonuclease H-like"/>
    <property type="match status" value="1"/>
</dbReference>
<dbReference type="Gene3D" id="3.90.350.10">
    <property type="entry name" value="Transposase Inhibitor Protein From Tn5, Chain A, domain 1"/>
    <property type="match status" value="1"/>
</dbReference>
<evidence type="ECO:0000313" key="2">
    <source>
        <dbReference type="EMBL" id="QEA53808.1"/>
    </source>
</evidence>
<evidence type="ECO:0000313" key="3">
    <source>
        <dbReference type="Proteomes" id="UP000321772"/>
    </source>
</evidence>
<dbReference type="EMBL" id="CP042392">
    <property type="protein sequence ID" value="QEA53808.1"/>
    <property type="molecule type" value="Genomic_DNA"/>
</dbReference>
<reference evidence="2 3" key="1">
    <citation type="submission" date="2019-06" db="EMBL/GenBank/DDBJ databases">
        <title>Genome analyses of bacteria isolated from kimchi.</title>
        <authorList>
            <person name="Lee S."/>
            <person name="Ahn S."/>
            <person name="Roh S."/>
        </authorList>
    </citation>
    <scope>NUCLEOTIDE SEQUENCE [LARGE SCALE GENOMIC DNA]</scope>
    <source>
        <strain evidence="2 3">CBA3616</strain>
    </source>
</reference>
<dbReference type="InterPro" id="IPR039365">
    <property type="entry name" value="IS701-like"/>
</dbReference>
<accession>A0A5B8TIR9</accession>
<evidence type="ECO:0000259" key="1">
    <source>
        <dbReference type="Pfam" id="PF13546"/>
    </source>
</evidence>
<dbReference type="Pfam" id="PF13546">
    <property type="entry name" value="DDE_5"/>
    <property type="match status" value="1"/>
</dbReference>
<organism evidence="2 3">
    <name type="scientific">Loigolactobacillus coryniformis</name>
    <dbReference type="NCBI Taxonomy" id="1610"/>
    <lineage>
        <taxon>Bacteria</taxon>
        <taxon>Bacillati</taxon>
        <taxon>Bacillota</taxon>
        <taxon>Bacilli</taxon>
        <taxon>Lactobacillales</taxon>
        <taxon>Lactobacillaceae</taxon>
        <taxon>Loigolactobacillus</taxon>
    </lineage>
</organism>
<proteinExistence type="predicted"/>
<dbReference type="InterPro" id="IPR012337">
    <property type="entry name" value="RNaseH-like_sf"/>
</dbReference>
<dbReference type="PANTHER" id="PTHR33627:SF1">
    <property type="entry name" value="TRANSPOSASE"/>
    <property type="match status" value="1"/>
</dbReference>